<evidence type="ECO:0000313" key="3">
    <source>
        <dbReference type="EMBL" id="AJY47095.1"/>
    </source>
</evidence>
<dbReference type="STRING" id="1486262.TM49_17735"/>
<sequence>MSFHTKFARSAAVAATLLGLGAFSVASAQDATPEQLAAAQRALEALGITAQFDDILPNQADLVQAQLTQVYPNYHDLIDEVVTDTAISLASRRGDLEQEATQIYANVFTEDELNQLADFYGSDVGKKFIQYGPIAARELSQAGDIWARGIARDLNTQAQEELNKRITAQGGTPVEVPAPTTAPAAQ</sequence>
<evidence type="ECO:0000313" key="4">
    <source>
        <dbReference type="Proteomes" id="UP000032611"/>
    </source>
</evidence>
<reference evidence="3 4" key="1">
    <citation type="journal article" date="2015" name="Genome Announc.">
        <title>Complete genome sequence of Martelella endophytica YC6887, which has antifungal activity associated with a halophyte.</title>
        <authorList>
            <person name="Khan A."/>
            <person name="Khan H."/>
            <person name="Chung E.J."/>
            <person name="Hossain M.T."/>
            <person name="Chung Y.R."/>
        </authorList>
    </citation>
    <scope>NUCLEOTIDE SEQUENCE [LARGE SCALE GENOMIC DNA]</scope>
    <source>
        <strain evidence="3">YC6887</strain>
    </source>
</reference>
<dbReference type="Proteomes" id="UP000032611">
    <property type="component" value="Chromosome"/>
</dbReference>
<dbReference type="KEGG" id="mey:TM49_17735"/>
<protein>
    <recommendedName>
        <fullName evidence="2">DUF2059 domain-containing protein</fullName>
    </recommendedName>
</protein>
<accession>A0A0D5LSZ8</accession>
<organism evidence="3 4">
    <name type="scientific">Martelella endophytica</name>
    <dbReference type="NCBI Taxonomy" id="1486262"/>
    <lineage>
        <taxon>Bacteria</taxon>
        <taxon>Pseudomonadati</taxon>
        <taxon>Pseudomonadota</taxon>
        <taxon>Alphaproteobacteria</taxon>
        <taxon>Hyphomicrobiales</taxon>
        <taxon>Aurantimonadaceae</taxon>
        <taxon>Martelella</taxon>
    </lineage>
</organism>
<dbReference type="InterPro" id="IPR018637">
    <property type="entry name" value="DUF2059"/>
</dbReference>
<dbReference type="PATRIC" id="fig|1486262.3.peg.3667"/>
<dbReference type="RefSeq" id="WP_045683206.1">
    <property type="nucleotide sequence ID" value="NZ_CP010803.1"/>
</dbReference>
<feature type="signal peptide" evidence="1">
    <location>
        <begin position="1"/>
        <end position="28"/>
    </location>
</feature>
<evidence type="ECO:0000256" key="1">
    <source>
        <dbReference type="SAM" id="SignalP"/>
    </source>
</evidence>
<gene>
    <name evidence="3" type="ORF">TM49_17735</name>
</gene>
<dbReference type="HOGENOM" id="CLU_108027_0_0_5"/>
<dbReference type="EMBL" id="CP010803">
    <property type="protein sequence ID" value="AJY47095.1"/>
    <property type="molecule type" value="Genomic_DNA"/>
</dbReference>
<evidence type="ECO:0000259" key="2">
    <source>
        <dbReference type="Pfam" id="PF09832"/>
    </source>
</evidence>
<name>A0A0D5LSZ8_MAREN</name>
<proteinExistence type="predicted"/>
<dbReference type="AlphaFoldDB" id="A0A0D5LSZ8"/>
<feature type="chain" id="PRO_5002295407" description="DUF2059 domain-containing protein" evidence="1">
    <location>
        <begin position="29"/>
        <end position="186"/>
    </location>
</feature>
<feature type="domain" description="DUF2059" evidence="2">
    <location>
        <begin position="95"/>
        <end position="153"/>
    </location>
</feature>
<dbReference type="Pfam" id="PF09832">
    <property type="entry name" value="DUF2059"/>
    <property type="match status" value="1"/>
</dbReference>
<keyword evidence="1" id="KW-0732">Signal</keyword>
<keyword evidence="4" id="KW-1185">Reference proteome</keyword>